<evidence type="ECO:0000313" key="1">
    <source>
        <dbReference type="EMBL" id="KKK51954.1"/>
    </source>
</evidence>
<feature type="non-terminal residue" evidence="1">
    <location>
        <position position="24"/>
    </location>
</feature>
<protein>
    <submittedName>
        <fullName evidence="1">Uncharacterized protein</fullName>
    </submittedName>
</protein>
<dbReference type="AlphaFoldDB" id="A0A0F8YCU7"/>
<comment type="caution">
    <text evidence="1">The sequence shown here is derived from an EMBL/GenBank/DDBJ whole genome shotgun (WGS) entry which is preliminary data.</text>
</comment>
<organism evidence="1">
    <name type="scientific">marine sediment metagenome</name>
    <dbReference type="NCBI Taxonomy" id="412755"/>
    <lineage>
        <taxon>unclassified sequences</taxon>
        <taxon>metagenomes</taxon>
        <taxon>ecological metagenomes</taxon>
    </lineage>
</organism>
<dbReference type="EMBL" id="LAZR01067257">
    <property type="protein sequence ID" value="KKK51954.1"/>
    <property type="molecule type" value="Genomic_DNA"/>
</dbReference>
<name>A0A0F8YCU7_9ZZZZ</name>
<reference evidence="1" key="1">
    <citation type="journal article" date="2015" name="Nature">
        <title>Complex archaea that bridge the gap between prokaryotes and eukaryotes.</title>
        <authorList>
            <person name="Spang A."/>
            <person name="Saw J.H."/>
            <person name="Jorgensen S.L."/>
            <person name="Zaremba-Niedzwiedzka K."/>
            <person name="Martijn J."/>
            <person name="Lind A.E."/>
            <person name="van Eijk R."/>
            <person name="Schleper C."/>
            <person name="Guy L."/>
            <person name="Ettema T.J."/>
        </authorList>
    </citation>
    <scope>NUCLEOTIDE SEQUENCE</scope>
</reference>
<sequence>MENLSKFLAGHLKAALDTGKFRDG</sequence>
<gene>
    <name evidence="1" type="ORF">LCGC14_3109770</name>
</gene>
<proteinExistence type="predicted"/>
<accession>A0A0F8YCU7</accession>